<accession>A0A926HTR1</accession>
<dbReference type="Gene3D" id="3.30.70.1070">
    <property type="entry name" value="Sporulation related repeat"/>
    <property type="match status" value="1"/>
</dbReference>
<feature type="chain" id="PRO_5037851692" evidence="1">
    <location>
        <begin position="24"/>
        <end position="551"/>
    </location>
</feature>
<keyword evidence="4" id="KW-1185">Reference proteome</keyword>
<feature type="signal peptide" evidence="1">
    <location>
        <begin position="1"/>
        <end position="23"/>
    </location>
</feature>
<dbReference type="GO" id="GO:0030435">
    <property type="term" value="P:sporulation resulting in formation of a cellular spore"/>
    <property type="evidence" value="ECO:0007669"/>
    <property type="project" value="InterPro"/>
</dbReference>
<gene>
    <name evidence="3" type="ORF">H8695_02485</name>
</gene>
<dbReference type="Pfam" id="PF08486">
    <property type="entry name" value="SpoIID"/>
    <property type="match status" value="1"/>
</dbReference>
<dbReference type="InterPro" id="IPR013693">
    <property type="entry name" value="SpoIID/LytB_N"/>
</dbReference>
<feature type="domain" description="Sporulation stage II protein D amidase enhancer LytB N-terminal" evidence="2">
    <location>
        <begin position="235"/>
        <end position="324"/>
    </location>
</feature>
<dbReference type="RefSeq" id="WP_249299289.1">
    <property type="nucleotide sequence ID" value="NZ_JACRSP010000001.1"/>
</dbReference>
<dbReference type="GO" id="GO:0042834">
    <property type="term" value="F:peptidoglycan binding"/>
    <property type="evidence" value="ECO:0007669"/>
    <property type="project" value="InterPro"/>
</dbReference>
<protein>
    <submittedName>
        <fullName evidence="3">SpoIID/LytB domain-containing protein</fullName>
    </submittedName>
</protein>
<dbReference type="EMBL" id="JACRSP010000001">
    <property type="protein sequence ID" value="MBC8535563.1"/>
    <property type="molecule type" value="Genomic_DNA"/>
</dbReference>
<name>A0A926HTR1_9FIRM</name>
<dbReference type="PANTHER" id="PTHR30032:SF4">
    <property type="entry name" value="AMIDASE ENHANCER"/>
    <property type="match status" value="1"/>
</dbReference>
<dbReference type="Proteomes" id="UP000620366">
    <property type="component" value="Unassembled WGS sequence"/>
</dbReference>
<evidence type="ECO:0000313" key="4">
    <source>
        <dbReference type="Proteomes" id="UP000620366"/>
    </source>
</evidence>
<comment type="caution">
    <text evidence="3">The sequence shown here is derived from an EMBL/GenBank/DDBJ whole genome shotgun (WGS) entry which is preliminary data.</text>
</comment>
<dbReference type="GO" id="GO:0030288">
    <property type="term" value="C:outer membrane-bounded periplasmic space"/>
    <property type="evidence" value="ECO:0007669"/>
    <property type="project" value="TreeGrafter"/>
</dbReference>
<dbReference type="InterPro" id="IPR036680">
    <property type="entry name" value="SPOR-like_sf"/>
</dbReference>
<dbReference type="NCBIfam" id="TIGR02669">
    <property type="entry name" value="SpoIID_LytB"/>
    <property type="match status" value="1"/>
</dbReference>
<evidence type="ECO:0000256" key="1">
    <source>
        <dbReference type="SAM" id="SignalP"/>
    </source>
</evidence>
<proteinExistence type="predicted"/>
<reference evidence="3" key="1">
    <citation type="submission" date="2020-08" db="EMBL/GenBank/DDBJ databases">
        <title>Genome public.</title>
        <authorList>
            <person name="Liu C."/>
            <person name="Sun Q."/>
        </authorList>
    </citation>
    <scope>NUCLEOTIDE SEQUENCE</scope>
    <source>
        <strain evidence="3">BX7</strain>
    </source>
</reference>
<sequence>MKKAAIFLLILVILAGLLAPAAAAVEFSEMTHIRVGLAYGSKAVVAANALTDFGYELGYFDDAFGFHPVYSIENRFVTFAKDKNLVIDGNTVSESGSGTKINAYHIEVQQDFADAAAAQSCMDTLWNAGVNLPMFVAYVNGVYRVRIDHFSTSANAQAAIDTLPANGGYALGVAGANKNTITVIDMNDKYIVFEFEADGIYLAAQPIRTEGGDEKLKNGSKYYRGAFEFKRNSGDDITFINVVSMEDYVKGVIPYEMSTSYPLDALKAQAVCARTYAMMNYTKHKSYGFSVCSTTDCQVYGGTGYETEKVRKASDETAGEVVTYNGKPIATYFYSSNGGYSESNANVWGGTALPYYSPVPDNFENLTTGNWGLWTSTATPDELTEYLNGKNYNFTKIVDCYVSQYTEPAGNVYELTIVDESGKVETIRRCDTVRIKLSKYLKSARFHVYTSLANVYINAGEKYEKPIQQTYAIGADGVQQTVGQVSNFHIQSAGGVATPGRDSYAFVFDGSGYGHNVGMSQLGARGMADQGYSYRDILTYYYTGTEVTKLG</sequence>
<evidence type="ECO:0000313" key="3">
    <source>
        <dbReference type="EMBL" id="MBC8535563.1"/>
    </source>
</evidence>
<dbReference type="AlphaFoldDB" id="A0A926HTR1"/>
<keyword evidence="1" id="KW-0732">Signal</keyword>
<evidence type="ECO:0000259" key="2">
    <source>
        <dbReference type="Pfam" id="PF08486"/>
    </source>
</evidence>
<dbReference type="InterPro" id="IPR051922">
    <property type="entry name" value="Bact_Sporulation_Assoc"/>
</dbReference>
<dbReference type="PANTHER" id="PTHR30032">
    <property type="entry name" value="N-ACETYLMURAMOYL-L-ALANINE AMIDASE-RELATED"/>
    <property type="match status" value="1"/>
</dbReference>
<dbReference type="InterPro" id="IPR013486">
    <property type="entry name" value="SpoIID/LytB"/>
</dbReference>
<organism evidence="3 4">
    <name type="scientific">Feifania hominis</name>
    <dbReference type="NCBI Taxonomy" id="2763660"/>
    <lineage>
        <taxon>Bacteria</taxon>
        <taxon>Bacillati</taxon>
        <taxon>Bacillota</taxon>
        <taxon>Clostridia</taxon>
        <taxon>Eubacteriales</taxon>
        <taxon>Feifaniaceae</taxon>
        <taxon>Feifania</taxon>
    </lineage>
</organism>